<keyword evidence="1" id="KW-0812">Transmembrane</keyword>
<feature type="non-terminal residue" evidence="2">
    <location>
        <position position="1"/>
    </location>
</feature>
<protein>
    <submittedName>
        <fullName evidence="2">Integrin alpha8like</fullName>
    </submittedName>
</protein>
<evidence type="ECO:0000313" key="3">
    <source>
        <dbReference type="Proteomes" id="UP000595437"/>
    </source>
</evidence>
<gene>
    <name evidence="2" type="ORF">FKW44_021349</name>
</gene>
<dbReference type="Gene3D" id="2.60.40.1530">
    <property type="entry name" value="ntegrin, alpha v. Chain A, domain 4"/>
    <property type="match status" value="1"/>
</dbReference>
<feature type="transmembrane region" description="Helical" evidence="1">
    <location>
        <begin position="232"/>
        <end position="251"/>
    </location>
</feature>
<name>A0A7T8JW28_CALRO</name>
<feature type="non-terminal residue" evidence="2">
    <location>
        <position position="252"/>
    </location>
</feature>
<evidence type="ECO:0000256" key="1">
    <source>
        <dbReference type="SAM" id="Phobius"/>
    </source>
</evidence>
<dbReference type="AlphaFoldDB" id="A0A7T8JW28"/>
<dbReference type="Proteomes" id="UP000595437">
    <property type="component" value="Chromosome 15"/>
</dbReference>
<reference evidence="3" key="1">
    <citation type="submission" date="2021-01" db="EMBL/GenBank/DDBJ databases">
        <title>Caligus Genome Assembly.</title>
        <authorList>
            <person name="Gallardo-Escarate C."/>
        </authorList>
    </citation>
    <scope>NUCLEOTIDE SEQUENCE [LARGE SCALE GENOMIC DNA]</scope>
</reference>
<evidence type="ECO:0000313" key="2">
    <source>
        <dbReference type="EMBL" id="QQP36296.1"/>
    </source>
</evidence>
<dbReference type="GO" id="GO:0007229">
    <property type="term" value="P:integrin-mediated signaling pathway"/>
    <property type="evidence" value="ECO:0007669"/>
    <property type="project" value="UniProtKB-KW"/>
</dbReference>
<keyword evidence="1" id="KW-0472">Membrane</keyword>
<dbReference type="EMBL" id="CP045904">
    <property type="protein sequence ID" value="QQP36296.1"/>
    <property type="molecule type" value="Genomic_DNA"/>
</dbReference>
<keyword evidence="3" id="KW-1185">Reference proteome</keyword>
<organism evidence="2 3">
    <name type="scientific">Caligus rogercresseyi</name>
    <name type="common">Sea louse</name>
    <dbReference type="NCBI Taxonomy" id="217165"/>
    <lineage>
        <taxon>Eukaryota</taxon>
        <taxon>Metazoa</taxon>
        <taxon>Ecdysozoa</taxon>
        <taxon>Arthropoda</taxon>
        <taxon>Crustacea</taxon>
        <taxon>Multicrustacea</taxon>
        <taxon>Hexanauplia</taxon>
        <taxon>Copepoda</taxon>
        <taxon>Siphonostomatoida</taxon>
        <taxon>Caligidae</taxon>
        <taxon>Caligus</taxon>
    </lineage>
</organism>
<proteinExistence type="predicted"/>
<sequence>CNLGFLRSGDSQDYTIGFDVSNPKAYISKDFTFLLNIHPSCSRKPSPPLLQTSLTVTYDNDLYLSHHIEEPDLDYEEGIPRPFSHVYRIENKGHSPLEHNLSFLIGVPKNATPSGGVPLLSYDVSFINCEPRSADPGGKDLPKGPTLWVDGSSRVACDTEETCLTYACNLVQGAPPQTTQNLFLQFVFKMDSTEKDRTESYRIVSFAQIPSLSQTLLSGTKFDSLHRAQIKYLYEFVLPLAGGLILGVILLI</sequence>
<keyword evidence="2" id="KW-0401">Integrin</keyword>
<accession>A0A7T8JW28</accession>
<keyword evidence="1" id="KW-1133">Transmembrane helix</keyword>